<name>A0A0C9W0F9_9AGAM</name>
<evidence type="ECO:0000313" key="4">
    <source>
        <dbReference type="Proteomes" id="UP000053820"/>
    </source>
</evidence>
<feature type="transmembrane region" description="Helical" evidence="2">
    <location>
        <begin position="48"/>
        <end position="67"/>
    </location>
</feature>
<dbReference type="AlphaFoldDB" id="A0A0C9W0F9"/>
<keyword evidence="2" id="KW-0472">Membrane</keyword>
<keyword evidence="2" id="KW-1133">Transmembrane helix</keyword>
<sequence length="285" mass="31907">MYILFLDLRCMLLALSGDSKYQGEAHSTKSERSVIAKHLISKIASTRYIFLSSGLVFILWSSIIAVVSKPFRTLAHVETNPEQNITAHTNISLVTGPSIINDTDEFLNTSVSKYLRQLRIASQVYMVSLPQRQDRREQMEFLSTIQGLAWTVLDAIPSTDPSVNHILDWVVKEREQLAERLETTIDASSNFPWPREIGAWSVEQGSLEGSGSDSWARKGPPSTKSKNPPTPVTRPNLTCAAKDRSIPALMDKTLDCCPPAKIACWYSHVPSIRQFGIERMRKSTT</sequence>
<dbReference type="Proteomes" id="UP000053820">
    <property type="component" value="Unassembled WGS sequence"/>
</dbReference>
<protein>
    <submittedName>
        <fullName evidence="3">Uncharacterized protein</fullName>
    </submittedName>
</protein>
<dbReference type="OrthoDB" id="47375at2759"/>
<accession>A0A0C9W0F9</accession>
<feature type="region of interest" description="Disordered" evidence="1">
    <location>
        <begin position="205"/>
        <end position="238"/>
    </location>
</feature>
<evidence type="ECO:0000256" key="1">
    <source>
        <dbReference type="SAM" id="MobiDB-lite"/>
    </source>
</evidence>
<evidence type="ECO:0000256" key="2">
    <source>
        <dbReference type="SAM" id="Phobius"/>
    </source>
</evidence>
<gene>
    <name evidence="3" type="ORF">HYDPIDRAFT_28672</name>
</gene>
<reference evidence="3 4" key="1">
    <citation type="submission" date="2014-04" db="EMBL/GenBank/DDBJ databases">
        <title>Evolutionary Origins and Diversification of the Mycorrhizal Mutualists.</title>
        <authorList>
            <consortium name="DOE Joint Genome Institute"/>
            <consortium name="Mycorrhizal Genomics Consortium"/>
            <person name="Kohler A."/>
            <person name="Kuo A."/>
            <person name="Nagy L.G."/>
            <person name="Floudas D."/>
            <person name="Copeland A."/>
            <person name="Barry K.W."/>
            <person name="Cichocki N."/>
            <person name="Veneault-Fourrey C."/>
            <person name="LaButti K."/>
            <person name="Lindquist E.A."/>
            <person name="Lipzen A."/>
            <person name="Lundell T."/>
            <person name="Morin E."/>
            <person name="Murat C."/>
            <person name="Riley R."/>
            <person name="Ohm R."/>
            <person name="Sun H."/>
            <person name="Tunlid A."/>
            <person name="Henrissat B."/>
            <person name="Grigoriev I.V."/>
            <person name="Hibbett D.S."/>
            <person name="Martin F."/>
        </authorList>
    </citation>
    <scope>NUCLEOTIDE SEQUENCE [LARGE SCALE GENOMIC DNA]</scope>
    <source>
        <strain evidence="3 4">MD-312</strain>
    </source>
</reference>
<keyword evidence="4" id="KW-1185">Reference proteome</keyword>
<dbReference type="HOGENOM" id="CLU_976799_0_0_1"/>
<evidence type="ECO:0000313" key="3">
    <source>
        <dbReference type="EMBL" id="KIJ64235.1"/>
    </source>
</evidence>
<proteinExistence type="predicted"/>
<keyword evidence="2" id="KW-0812">Transmembrane</keyword>
<organism evidence="3 4">
    <name type="scientific">Hydnomerulius pinastri MD-312</name>
    <dbReference type="NCBI Taxonomy" id="994086"/>
    <lineage>
        <taxon>Eukaryota</taxon>
        <taxon>Fungi</taxon>
        <taxon>Dikarya</taxon>
        <taxon>Basidiomycota</taxon>
        <taxon>Agaricomycotina</taxon>
        <taxon>Agaricomycetes</taxon>
        <taxon>Agaricomycetidae</taxon>
        <taxon>Boletales</taxon>
        <taxon>Boletales incertae sedis</taxon>
        <taxon>Leucogyrophana</taxon>
    </lineage>
</organism>
<dbReference type="EMBL" id="KN839847">
    <property type="protein sequence ID" value="KIJ64235.1"/>
    <property type="molecule type" value="Genomic_DNA"/>
</dbReference>